<name>A0ABV3D0D5_STREX</name>
<evidence type="ECO:0000259" key="2">
    <source>
        <dbReference type="Pfam" id="PF13556"/>
    </source>
</evidence>
<sequence>MASALLTRTPELGNDLALRLRAEIESYGNEKQIPFESIRDSCTRNLRLMLEHFTTTDPVDVGPPKETGRLRAEQGVPLAETLHAYRIGFEFLWSELVEEADQHEAVTDAMLVSLAAEVWRLAGEYSVAVAAAYREASSELSLQREQERSVLVEALFTGVIADPTRLGETARTLGLPATGPFVVVAAAVSEPGREALPAIESTLRAARISSAWRLLPDEQIGVVALPSGQTERDAIAAFRKHRTRVGVSPPYESLRDTPQGLHFARLALAGLSGREPGVSRFDDNPLTMLVAAAPAEAARMVRVKLGALLDLPEPERARLLQTLEAWYEAHGSAPETGVSLYVHPNTVRYRLRRIEDVTGRSLQDPKAVMEIGAALAALPLLSNGGVGGGNISRTAPK</sequence>
<dbReference type="InterPro" id="IPR041522">
    <property type="entry name" value="CdaR_GGDEF"/>
</dbReference>
<feature type="domain" description="RsbT co-antagonist protein RsbRD N-terminal" evidence="3">
    <location>
        <begin position="10"/>
        <end position="148"/>
    </location>
</feature>
<reference evidence="5 6" key="1">
    <citation type="submission" date="2024-06" db="EMBL/GenBank/DDBJ databases">
        <title>The Natural Products Discovery Center: Release of the First 8490 Sequenced Strains for Exploring Actinobacteria Biosynthetic Diversity.</title>
        <authorList>
            <person name="Kalkreuter E."/>
            <person name="Kautsar S.A."/>
            <person name="Yang D."/>
            <person name="Bader C.D."/>
            <person name="Teijaro C.N."/>
            <person name="Fluegel L."/>
            <person name="Davis C.M."/>
            <person name="Simpson J.R."/>
            <person name="Lauterbach L."/>
            <person name="Steele A.D."/>
            <person name="Gui C."/>
            <person name="Meng S."/>
            <person name="Li G."/>
            <person name="Viehrig K."/>
            <person name="Ye F."/>
            <person name="Su P."/>
            <person name="Kiefer A.F."/>
            <person name="Nichols A."/>
            <person name="Cepeda A.J."/>
            <person name="Yan W."/>
            <person name="Fan B."/>
            <person name="Jiang Y."/>
            <person name="Adhikari A."/>
            <person name="Zheng C.-J."/>
            <person name="Schuster L."/>
            <person name="Cowan T.M."/>
            <person name="Smanski M.J."/>
            <person name="Chevrette M.G."/>
            <person name="De Carvalho L.P.S."/>
            <person name="Shen B."/>
        </authorList>
    </citation>
    <scope>NUCLEOTIDE SEQUENCE [LARGE SCALE GENOMIC DNA]</scope>
    <source>
        <strain evidence="5 6">NPDC045705</strain>
    </source>
</reference>
<gene>
    <name evidence="5" type="ORF">AB0A76_18465</name>
</gene>
<proteinExistence type="inferred from homology"/>
<accession>A0ABV3D0D5</accession>
<dbReference type="Pfam" id="PF17853">
    <property type="entry name" value="GGDEF_2"/>
    <property type="match status" value="1"/>
</dbReference>
<dbReference type="Pfam" id="PF13556">
    <property type="entry name" value="HTH_30"/>
    <property type="match status" value="1"/>
</dbReference>
<dbReference type="PANTHER" id="PTHR33744">
    <property type="entry name" value="CARBOHYDRATE DIACID REGULATOR"/>
    <property type="match status" value="1"/>
</dbReference>
<dbReference type="RefSeq" id="WP_359209232.1">
    <property type="nucleotide sequence ID" value="NZ_JBEZAM010000023.1"/>
</dbReference>
<dbReference type="InterPro" id="IPR042070">
    <property type="entry name" value="PucR_C-HTH_sf"/>
</dbReference>
<dbReference type="Pfam" id="PF14361">
    <property type="entry name" value="RsbRD_N"/>
    <property type="match status" value="1"/>
</dbReference>
<dbReference type="Proteomes" id="UP001551210">
    <property type="component" value="Unassembled WGS sequence"/>
</dbReference>
<dbReference type="InterPro" id="IPR025736">
    <property type="entry name" value="PucR_C-HTH_dom"/>
</dbReference>
<feature type="domain" description="CdaR GGDEF-like" evidence="4">
    <location>
        <begin position="162"/>
        <end position="268"/>
    </location>
</feature>
<dbReference type="EMBL" id="JBEZAM010000023">
    <property type="protein sequence ID" value="MEU7295173.1"/>
    <property type="molecule type" value="Genomic_DNA"/>
</dbReference>
<evidence type="ECO:0000313" key="5">
    <source>
        <dbReference type="EMBL" id="MEU7295173.1"/>
    </source>
</evidence>
<evidence type="ECO:0000256" key="1">
    <source>
        <dbReference type="ARBA" id="ARBA00006754"/>
    </source>
</evidence>
<dbReference type="InterPro" id="IPR051448">
    <property type="entry name" value="CdaR-like_regulators"/>
</dbReference>
<dbReference type="PANTHER" id="PTHR33744:SF1">
    <property type="entry name" value="DNA-BINDING TRANSCRIPTIONAL ACTIVATOR ADER"/>
    <property type="match status" value="1"/>
</dbReference>
<evidence type="ECO:0000313" key="6">
    <source>
        <dbReference type="Proteomes" id="UP001551210"/>
    </source>
</evidence>
<dbReference type="InterPro" id="IPR025751">
    <property type="entry name" value="RsbRD_N_dom"/>
</dbReference>
<comment type="similarity">
    <text evidence="1">Belongs to the CdaR family.</text>
</comment>
<protein>
    <submittedName>
        <fullName evidence="5">Helix-turn-helix domain-containing protein</fullName>
    </submittedName>
</protein>
<feature type="domain" description="PucR C-terminal helix-turn-helix" evidence="2">
    <location>
        <begin position="319"/>
        <end position="377"/>
    </location>
</feature>
<dbReference type="Gene3D" id="1.10.10.2840">
    <property type="entry name" value="PucR C-terminal helix-turn-helix domain"/>
    <property type="match status" value="1"/>
</dbReference>
<comment type="caution">
    <text evidence="5">The sequence shown here is derived from an EMBL/GenBank/DDBJ whole genome shotgun (WGS) entry which is preliminary data.</text>
</comment>
<organism evidence="5 6">
    <name type="scientific">Streptomyces exfoliatus</name>
    <name type="common">Streptomyces hydrogenans</name>
    <dbReference type="NCBI Taxonomy" id="1905"/>
    <lineage>
        <taxon>Bacteria</taxon>
        <taxon>Bacillati</taxon>
        <taxon>Actinomycetota</taxon>
        <taxon>Actinomycetes</taxon>
        <taxon>Kitasatosporales</taxon>
        <taxon>Streptomycetaceae</taxon>
        <taxon>Streptomyces</taxon>
    </lineage>
</organism>
<evidence type="ECO:0000259" key="4">
    <source>
        <dbReference type="Pfam" id="PF17853"/>
    </source>
</evidence>
<evidence type="ECO:0000259" key="3">
    <source>
        <dbReference type="Pfam" id="PF14361"/>
    </source>
</evidence>
<keyword evidence="6" id="KW-1185">Reference proteome</keyword>